<name>A0ABR3IXX6_9AGAR</name>
<protein>
    <submittedName>
        <fullName evidence="2">Uncharacterized protein</fullName>
    </submittedName>
</protein>
<gene>
    <name evidence="2" type="ORF">HGRIS_010814</name>
</gene>
<accession>A0ABR3IXX6</accession>
<evidence type="ECO:0000256" key="1">
    <source>
        <dbReference type="SAM" id="MobiDB-lite"/>
    </source>
</evidence>
<reference evidence="3" key="1">
    <citation type="submission" date="2024-06" db="EMBL/GenBank/DDBJ databases">
        <title>Multi-omics analyses provide insights into the biosynthesis of the anticancer antibiotic pleurotin in Hohenbuehelia grisea.</title>
        <authorList>
            <person name="Weaver J.A."/>
            <person name="Alberti F."/>
        </authorList>
    </citation>
    <scope>NUCLEOTIDE SEQUENCE [LARGE SCALE GENOMIC DNA]</scope>
    <source>
        <strain evidence="3">T-177</strain>
    </source>
</reference>
<comment type="caution">
    <text evidence="2">The sequence shown here is derived from an EMBL/GenBank/DDBJ whole genome shotgun (WGS) entry which is preliminary data.</text>
</comment>
<feature type="region of interest" description="Disordered" evidence="1">
    <location>
        <begin position="1"/>
        <end position="21"/>
    </location>
</feature>
<sequence length="110" mass="12649">MTSMASLFQSTTKAIQPTSEPTPILVVLERDRTGPSQPWQPVYSSQILLAIQAAQMTPKEDNRTYHCTCEVHDLRQVVGRVRRRPRHPDGFQEETKFQCYGFVLECRVEV</sequence>
<dbReference type="Proteomes" id="UP001556367">
    <property type="component" value="Unassembled WGS sequence"/>
</dbReference>
<keyword evidence="3" id="KW-1185">Reference proteome</keyword>
<dbReference type="EMBL" id="JASNQZ010000014">
    <property type="protein sequence ID" value="KAL0948207.1"/>
    <property type="molecule type" value="Genomic_DNA"/>
</dbReference>
<evidence type="ECO:0000313" key="2">
    <source>
        <dbReference type="EMBL" id="KAL0948207.1"/>
    </source>
</evidence>
<organism evidence="2 3">
    <name type="scientific">Hohenbuehelia grisea</name>
    <dbReference type="NCBI Taxonomy" id="104357"/>
    <lineage>
        <taxon>Eukaryota</taxon>
        <taxon>Fungi</taxon>
        <taxon>Dikarya</taxon>
        <taxon>Basidiomycota</taxon>
        <taxon>Agaricomycotina</taxon>
        <taxon>Agaricomycetes</taxon>
        <taxon>Agaricomycetidae</taxon>
        <taxon>Agaricales</taxon>
        <taxon>Pleurotineae</taxon>
        <taxon>Pleurotaceae</taxon>
        <taxon>Hohenbuehelia</taxon>
    </lineage>
</organism>
<evidence type="ECO:0000313" key="3">
    <source>
        <dbReference type="Proteomes" id="UP001556367"/>
    </source>
</evidence>
<proteinExistence type="predicted"/>